<dbReference type="Pfam" id="PF01899">
    <property type="entry name" value="MNHE"/>
    <property type="match status" value="1"/>
</dbReference>
<dbReference type="Proteomes" id="UP001589854">
    <property type="component" value="Unassembled WGS sequence"/>
</dbReference>
<evidence type="ECO:0000256" key="2">
    <source>
        <dbReference type="ARBA" id="ARBA00006228"/>
    </source>
</evidence>
<organism evidence="9 10">
    <name type="scientific">Metabacillus herbersteinensis</name>
    <dbReference type="NCBI Taxonomy" id="283816"/>
    <lineage>
        <taxon>Bacteria</taxon>
        <taxon>Bacillati</taxon>
        <taxon>Bacillota</taxon>
        <taxon>Bacilli</taxon>
        <taxon>Bacillales</taxon>
        <taxon>Bacillaceae</taxon>
        <taxon>Metabacillus</taxon>
    </lineage>
</organism>
<evidence type="ECO:0000256" key="7">
    <source>
        <dbReference type="ARBA" id="ARBA00023136"/>
    </source>
</evidence>
<reference evidence="9 10" key="1">
    <citation type="submission" date="2024-09" db="EMBL/GenBank/DDBJ databases">
        <authorList>
            <person name="Sun Q."/>
            <person name="Mori K."/>
        </authorList>
    </citation>
    <scope>NUCLEOTIDE SEQUENCE [LARGE SCALE GENOMIC DNA]</scope>
    <source>
        <strain evidence="9 10">CCM 7228</strain>
    </source>
</reference>
<accession>A0ABV6GBQ2</accession>
<keyword evidence="6 8" id="KW-1133">Transmembrane helix</keyword>
<evidence type="ECO:0000256" key="5">
    <source>
        <dbReference type="ARBA" id="ARBA00022692"/>
    </source>
</evidence>
<keyword evidence="3" id="KW-0050">Antiport</keyword>
<sequence>MAFQILLNFFLAFIWMFLSNDYSALAFFKGYFFGILVMVAFRRFFDQRFYILNIFAVISLIFLFFSELVKSNISVIKLVLSPKLTMRPGVFALETELKKDWEITILSNLITLTPGTLVLDVSDDNTILYIHAIDLEDAEQAKWDIKNTFEKAIKEVSR</sequence>
<keyword evidence="10" id="KW-1185">Reference proteome</keyword>
<dbReference type="PANTHER" id="PTHR34584:SF1">
    <property type="entry name" value="NA(+)_H(+) ANTIPORTER SUBUNIT E1"/>
    <property type="match status" value="1"/>
</dbReference>
<comment type="similarity">
    <text evidence="2">Belongs to the CPA3 antiporters (TC 2.A.63) subunit E family.</text>
</comment>
<evidence type="ECO:0000256" key="6">
    <source>
        <dbReference type="ARBA" id="ARBA00022989"/>
    </source>
</evidence>
<comment type="caution">
    <text evidence="9">The sequence shown here is derived from an EMBL/GenBank/DDBJ whole genome shotgun (WGS) entry which is preliminary data.</text>
</comment>
<name>A0ABV6GBQ2_9BACI</name>
<dbReference type="EMBL" id="JBHLVO010000003">
    <property type="protein sequence ID" value="MFC0271004.1"/>
    <property type="molecule type" value="Genomic_DNA"/>
</dbReference>
<proteinExistence type="inferred from homology"/>
<dbReference type="RefSeq" id="WP_378931600.1">
    <property type="nucleotide sequence ID" value="NZ_JBHLVO010000003.1"/>
</dbReference>
<keyword evidence="3" id="KW-0813">Transport</keyword>
<evidence type="ECO:0000256" key="3">
    <source>
        <dbReference type="ARBA" id="ARBA00022449"/>
    </source>
</evidence>
<protein>
    <submittedName>
        <fullName evidence="9">Na+/H+ antiporter subunit E</fullName>
    </submittedName>
</protein>
<dbReference type="PIRSF" id="PIRSF019239">
    <property type="entry name" value="MrpE"/>
    <property type="match status" value="1"/>
</dbReference>
<feature type="transmembrane region" description="Helical" evidence="8">
    <location>
        <begin position="50"/>
        <end position="69"/>
    </location>
</feature>
<dbReference type="NCBIfam" id="NF009292">
    <property type="entry name" value="PRK12651.1-3"/>
    <property type="match status" value="1"/>
</dbReference>
<evidence type="ECO:0000313" key="9">
    <source>
        <dbReference type="EMBL" id="MFC0271004.1"/>
    </source>
</evidence>
<keyword evidence="7 8" id="KW-0472">Membrane</keyword>
<keyword evidence="4" id="KW-1003">Cell membrane</keyword>
<comment type="subcellular location">
    <subcellularLocation>
        <location evidence="1">Cell membrane</location>
        <topology evidence="1">Multi-pass membrane protein</topology>
    </subcellularLocation>
</comment>
<evidence type="ECO:0000256" key="4">
    <source>
        <dbReference type="ARBA" id="ARBA00022475"/>
    </source>
</evidence>
<gene>
    <name evidence="9" type="ORF">ACFFIX_06020</name>
</gene>
<evidence type="ECO:0000256" key="8">
    <source>
        <dbReference type="SAM" id="Phobius"/>
    </source>
</evidence>
<dbReference type="InterPro" id="IPR002758">
    <property type="entry name" value="Cation_antiport_E"/>
</dbReference>
<keyword evidence="5 8" id="KW-0812">Transmembrane</keyword>
<dbReference type="PANTHER" id="PTHR34584">
    <property type="entry name" value="NA(+)/H(+) ANTIPORTER SUBUNIT E1"/>
    <property type="match status" value="1"/>
</dbReference>
<evidence type="ECO:0000256" key="1">
    <source>
        <dbReference type="ARBA" id="ARBA00004651"/>
    </source>
</evidence>
<evidence type="ECO:0000313" key="10">
    <source>
        <dbReference type="Proteomes" id="UP001589854"/>
    </source>
</evidence>